<dbReference type="AlphaFoldDB" id="M7SWQ1"/>
<evidence type="ECO:0000313" key="2">
    <source>
        <dbReference type="EMBL" id="EMR61991.1"/>
    </source>
</evidence>
<organism evidence="2 3">
    <name type="scientific">Eutypa lata (strain UCR-EL1)</name>
    <name type="common">Grapevine dieback disease fungus</name>
    <name type="synonym">Eutypa armeniacae</name>
    <dbReference type="NCBI Taxonomy" id="1287681"/>
    <lineage>
        <taxon>Eukaryota</taxon>
        <taxon>Fungi</taxon>
        <taxon>Dikarya</taxon>
        <taxon>Ascomycota</taxon>
        <taxon>Pezizomycotina</taxon>
        <taxon>Sordariomycetes</taxon>
        <taxon>Xylariomycetidae</taxon>
        <taxon>Xylariales</taxon>
        <taxon>Diatrypaceae</taxon>
        <taxon>Eutypa</taxon>
    </lineage>
</organism>
<dbReference type="GO" id="GO:0016491">
    <property type="term" value="F:oxidoreductase activity"/>
    <property type="evidence" value="ECO:0007669"/>
    <property type="project" value="InterPro"/>
</dbReference>
<keyword evidence="1" id="KW-0812">Transmembrane</keyword>
<sequence>MNNTAQPTHSPWPWPSTLLSHLSGEQTSWSWTSLLLPALIAYITLCRALRYRREHAMGRAFGYPTAAVDEKSRAALARMTNDEAQKIIAYIAGYEIPQFHVVSLQFALFKTYGVESIAKLLLATRNLTDPIQSRKRYEDTALLIGEFLGHPPSSPRALRALARMNYLHAGYQRSGHISNGDLLYTLSVFVTEPARFARLYEWRAFNDMERCAYGVFWKAVGDAMGIRYEGSLKRADAGWRDGLDFFDDIAAWARDYEVHHMKPSTVCAKPARALIPMITYWVPWFAKGFAEDGVYVLLNDRAREAFMLPEPGITAALAVFMALNFRRFVLKYLCLPRIIEVAFLKEEVDPDTGRMHLNTSYGNFPFYIKPTLWNRWGPIAWAFWLAGGKVPGDDPEEFMPQGYSFEDAGPRNRMNLGKEEMQANVEELMKSGRGGCPFGI</sequence>
<keyword evidence="1" id="KW-1133">Transmembrane helix</keyword>
<dbReference type="KEGG" id="ela:UCREL1_11076"/>
<dbReference type="OMA" id="TIMQTEF"/>
<evidence type="ECO:0000256" key="1">
    <source>
        <dbReference type="SAM" id="Phobius"/>
    </source>
</evidence>
<dbReference type="PANTHER" id="PTHR36124">
    <property type="match status" value="1"/>
</dbReference>
<proteinExistence type="predicted"/>
<reference evidence="3" key="1">
    <citation type="journal article" date="2013" name="Genome Announc.">
        <title>Draft genome sequence of the grapevine dieback fungus Eutypa lata UCR-EL1.</title>
        <authorList>
            <person name="Blanco-Ulate B."/>
            <person name="Rolshausen P.E."/>
            <person name="Cantu D."/>
        </authorList>
    </citation>
    <scope>NUCLEOTIDE SEQUENCE [LARGE SCALE GENOMIC DNA]</scope>
    <source>
        <strain evidence="3">UCR-EL1</strain>
    </source>
</reference>
<keyword evidence="3" id="KW-1185">Reference proteome</keyword>
<dbReference type="InterPro" id="IPR046366">
    <property type="entry name" value="MPAB"/>
</dbReference>
<keyword evidence="1" id="KW-0472">Membrane</keyword>
<dbReference type="eggNOG" id="ENOG502S0GY">
    <property type="taxonomic scope" value="Eukaryota"/>
</dbReference>
<evidence type="ECO:0000313" key="3">
    <source>
        <dbReference type="Proteomes" id="UP000012174"/>
    </source>
</evidence>
<protein>
    <recommendedName>
        <fullName evidence="4">ER-bound oxygenase mpaB/mpaB'/Rubber oxygenase catalytic domain-containing protein</fullName>
    </recommendedName>
</protein>
<dbReference type="OrthoDB" id="545169at2759"/>
<dbReference type="EMBL" id="KB707516">
    <property type="protein sequence ID" value="EMR61991.1"/>
    <property type="molecule type" value="Genomic_DNA"/>
</dbReference>
<accession>M7SWQ1</accession>
<dbReference type="HOGENOM" id="CLU_039076_0_0_1"/>
<feature type="transmembrane region" description="Helical" evidence="1">
    <location>
        <begin position="29"/>
        <end position="49"/>
    </location>
</feature>
<name>M7SWQ1_EUTLA</name>
<dbReference type="Proteomes" id="UP000012174">
    <property type="component" value="Unassembled WGS sequence"/>
</dbReference>
<dbReference type="PANTHER" id="PTHR36124:SF1">
    <property type="entry name" value="ER-BOUND OXYGENASE MPAB_MPAB'_RUBBER OXYGENASE CATALYTIC DOMAIN-CONTAINING PROTEIN"/>
    <property type="match status" value="1"/>
</dbReference>
<gene>
    <name evidence="2" type="ORF">UCREL1_11076</name>
</gene>
<evidence type="ECO:0008006" key="4">
    <source>
        <dbReference type="Google" id="ProtNLM"/>
    </source>
</evidence>